<gene>
    <name evidence="1" type="ORF">F444_20425</name>
</gene>
<protein>
    <submittedName>
        <fullName evidence="1">Uncharacterized protein</fullName>
    </submittedName>
</protein>
<evidence type="ECO:0000313" key="2">
    <source>
        <dbReference type="Proteomes" id="UP000028582"/>
    </source>
</evidence>
<reference evidence="1 2" key="1">
    <citation type="submission" date="2013-11" db="EMBL/GenBank/DDBJ databases">
        <title>The Genome Sequence of Phytophthora parasitica P1976.</title>
        <authorList>
            <consortium name="The Broad Institute Genomics Platform"/>
            <person name="Russ C."/>
            <person name="Tyler B."/>
            <person name="Panabieres F."/>
            <person name="Shan W."/>
            <person name="Tripathy S."/>
            <person name="Grunwald N."/>
            <person name="Machado M."/>
            <person name="Johnson C.S."/>
            <person name="Walker B."/>
            <person name="Young S."/>
            <person name="Zeng Q."/>
            <person name="Gargeya S."/>
            <person name="Fitzgerald M."/>
            <person name="Haas B."/>
            <person name="Abouelleil A."/>
            <person name="Allen A.W."/>
            <person name="Alvarado L."/>
            <person name="Arachchi H.M."/>
            <person name="Berlin A.M."/>
            <person name="Chapman S.B."/>
            <person name="Gainer-Dewar J."/>
            <person name="Goldberg J."/>
            <person name="Griggs A."/>
            <person name="Gujja S."/>
            <person name="Hansen M."/>
            <person name="Howarth C."/>
            <person name="Imamovic A."/>
            <person name="Ireland A."/>
            <person name="Larimer J."/>
            <person name="McCowan C."/>
            <person name="Murphy C."/>
            <person name="Pearson M."/>
            <person name="Poon T.W."/>
            <person name="Priest M."/>
            <person name="Roberts A."/>
            <person name="Saif S."/>
            <person name="Shea T."/>
            <person name="Sisk P."/>
            <person name="Sykes S."/>
            <person name="Wortman J."/>
            <person name="Nusbaum C."/>
            <person name="Birren B."/>
        </authorList>
    </citation>
    <scope>NUCLEOTIDE SEQUENCE [LARGE SCALE GENOMIC DNA]</scope>
    <source>
        <strain evidence="1 2">P1976</strain>
    </source>
</reference>
<evidence type="ECO:0000313" key="1">
    <source>
        <dbReference type="EMBL" id="ETO61600.1"/>
    </source>
</evidence>
<accession>A0A080Z4N9</accession>
<name>A0A080Z4N9_PHYNI</name>
<comment type="caution">
    <text evidence="1">The sequence shown here is derived from an EMBL/GenBank/DDBJ whole genome shotgun (WGS) entry which is preliminary data.</text>
</comment>
<sequence>MRISDLRPTGHSELCNRVQHRNVSTSSNEILEKRTEAHKHVDFLGGRSHCQRECWLPGTAPPSWIALPIIAADGRSDSSSTETFRGCHGDMSDLYIYLRDRVCSAHEQRKTITVETEEGGALAGIHVRRRAQSPRVLFALHWLQCQAVIDSSTYCTVEFNAHPRWNDSSSKRSLQLCETQDDHDRLQPFTERLDSCN</sequence>
<proteinExistence type="predicted"/>
<dbReference type="EMBL" id="ANJA01003752">
    <property type="protein sequence ID" value="ETO61600.1"/>
    <property type="molecule type" value="Genomic_DNA"/>
</dbReference>
<dbReference type="AlphaFoldDB" id="A0A080Z4N9"/>
<organism evidence="1 2">
    <name type="scientific">Phytophthora nicotianae P1976</name>
    <dbReference type="NCBI Taxonomy" id="1317066"/>
    <lineage>
        <taxon>Eukaryota</taxon>
        <taxon>Sar</taxon>
        <taxon>Stramenopiles</taxon>
        <taxon>Oomycota</taxon>
        <taxon>Peronosporomycetes</taxon>
        <taxon>Peronosporales</taxon>
        <taxon>Peronosporaceae</taxon>
        <taxon>Phytophthora</taxon>
    </lineage>
</organism>
<dbReference type="Proteomes" id="UP000028582">
    <property type="component" value="Unassembled WGS sequence"/>
</dbReference>